<name>A0A554X753_9BURK</name>
<feature type="domain" description="Aldehyde dehydrogenase" evidence="3">
    <location>
        <begin position="16"/>
        <end position="70"/>
    </location>
</feature>
<dbReference type="InterPro" id="IPR016162">
    <property type="entry name" value="Ald_DH_N"/>
</dbReference>
<protein>
    <submittedName>
        <fullName evidence="4">Methylmalonate semialdehyde dehydrogenase acylating</fullName>
        <ecNumber evidence="4">1.2.1.27</ecNumber>
    </submittedName>
</protein>
<dbReference type="PANTHER" id="PTHR43866:SF3">
    <property type="entry name" value="METHYLMALONATE-SEMIALDEHYDE DEHYDROGENASE [ACYLATING], MITOCHONDRIAL"/>
    <property type="match status" value="1"/>
</dbReference>
<evidence type="ECO:0000256" key="2">
    <source>
        <dbReference type="ARBA" id="ARBA00023002"/>
    </source>
</evidence>
<dbReference type="Proteomes" id="UP000318294">
    <property type="component" value="Unassembled WGS sequence"/>
</dbReference>
<gene>
    <name evidence="4" type="primary">iolA</name>
    <name evidence="4" type="ORF">Tchar_02264</name>
</gene>
<dbReference type="InterPro" id="IPR015590">
    <property type="entry name" value="Aldehyde_DH_dom"/>
</dbReference>
<dbReference type="GO" id="GO:0004491">
    <property type="term" value="F:methylmalonate-semialdehyde dehydrogenase (acylating, NAD) activity"/>
    <property type="evidence" value="ECO:0007669"/>
    <property type="project" value="UniProtKB-EC"/>
</dbReference>
<comment type="caution">
    <text evidence="4">The sequence shown here is derived from an EMBL/GenBank/DDBJ whole genome shotgun (WGS) entry which is preliminary data.</text>
</comment>
<dbReference type="GO" id="GO:0006574">
    <property type="term" value="P:L-valine catabolic process"/>
    <property type="evidence" value="ECO:0007669"/>
    <property type="project" value="TreeGrafter"/>
</dbReference>
<evidence type="ECO:0000313" key="4">
    <source>
        <dbReference type="EMBL" id="TSE31661.1"/>
    </source>
</evidence>
<dbReference type="SUPFAM" id="SSF53720">
    <property type="entry name" value="ALDH-like"/>
    <property type="match status" value="1"/>
</dbReference>
<evidence type="ECO:0000313" key="5">
    <source>
        <dbReference type="Proteomes" id="UP000318294"/>
    </source>
</evidence>
<dbReference type="AlphaFoldDB" id="A0A554X753"/>
<organism evidence="4 5">
    <name type="scientific">Tepidimonas charontis</name>
    <dbReference type="NCBI Taxonomy" id="2267262"/>
    <lineage>
        <taxon>Bacteria</taxon>
        <taxon>Pseudomonadati</taxon>
        <taxon>Pseudomonadota</taxon>
        <taxon>Betaproteobacteria</taxon>
        <taxon>Burkholderiales</taxon>
        <taxon>Tepidimonas</taxon>
    </lineage>
</organism>
<dbReference type="InterPro" id="IPR010061">
    <property type="entry name" value="MeMal-semiAld_DH"/>
</dbReference>
<proteinExistence type="inferred from homology"/>
<dbReference type="Gene3D" id="3.40.605.10">
    <property type="entry name" value="Aldehyde Dehydrogenase, Chain A, domain 1"/>
    <property type="match status" value="1"/>
</dbReference>
<dbReference type="PANTHER" id="PTHR43866">
    <property type="entry name" value="MALONATE-SEMIALDEHYDE DEHYDROGENASE"/>
    <property type="match status" value="1"/>
</dbReference>
<dbReference type="InterPro" id="IPR016161">
    <property type="entry name" value="Ald_DH/histidinol_DH"/>
</dbReference>
<dbReference type="GO" id="GO:0006210">
    <property type="term" value="P:thymine catabolic process"/>
    <property type="evidence" value="ECO:0007669"/>
    <property type="project" value="TreeGrafter"/>
</dbReference>
<dbReference type="Pfam" id="PF00171">
    <property type="entry name" value="Aldedh"/>
    <property type="match status" value="1"/>
</dbReference>
<evidence type="ECO:0000256" key="1">
    <source>
        <dbReference type="ARBA" id="ARBA00009986"/>
    </source>
</evidence>
<comment type="similarity">
    <text evidence="1">Belongs to the aldehyde dehydrogenase family.</text>
</comment>
<evidence type="ECO:0000259" key="3">
    <source>
        <dbReference type="Pfam" id="PF00171"/>
    </source>
</evidence>
<keyword evidence="2 4" id="KW-0560">Oxidoreductase</keyword>
<dbReference type="EC" id="1.2.1.27" evidence="4"/>
<sequence length="78" mass="8286">MSNHPVDIPLFIDGEFVASRSAEYSEVVNPATQAVLARVPMATPDEVQVAAAQAAFSTWRKTPIGARAPLFTLSAVDS</sequence>
<accession>A0A554X753</accession>
<keyword evidence="5" id="KW-1185">Reference proteome</keyword>
<reference evidence="4 5" key="1">
    <citation type="submission" date="2019-07" db="EMBL/GenBank/DDBJ databases">
        <title>Tepidimonas charontis SPSP-6 draft genome.</title>
        <authorList>
            <person name="Da Costa M.S."/>
            <person name="Froufe H.J.C."/>
            <person name="Egas C."/>
            <person name="Albuquerque L."/>
        </authorList>
    </citation>
    <scope>NUCLEOTIDE SEQUENCE [LARGE SCALE GENOMIC DNA]</scope>
    <source>
        <strain evidence="4 5">SPSP-6</strain>
    </source>
</reference>
<dbReference type="EMBL" id="VJON01000044">
    <property type="protein sequence ID" value="TSE31661.1"/>
    <property type="molecule type" value="Genomic_DNA"/>
</dbReference>